<dbReference type="AlphaFoldDB" id="A0A6B8WAN0"/>
<name>A0A6B8WAN0_9CORY</name>
<gene>
    <name evidence="1" type="ORF">COCCU_09870</name>
</gene>
<keyword evidence="2" id="KW-1185">Reference proteome</keyword>
<evidence type="ECO:0000313" key="2">
    <source>
        <dbReference type="Proteomes" id="UP000424462"/>
    </source>
</evidence>
<sequence>MVDAPGTVKNSAQDYAQRLGILSGQTVQEVGWDEDCDSSISEGIEEVLGEELLDEDTDEICDAVILWWREDDGDLVDGLVDAVRPLAENGRIWLLTPGAGKPGTLETGLIAESAQLAGLVQTKSDRFGDWQGSCLVQRGTTKK</sequence>
<dbReference type="KEGG" id="cok:COCCU_09870"/>
<dbReference type="EMBL" id="CP046455">
    <property type="protein sequence ID" value="QGU07896.1"/>
    <property type="molecule type" value="Genomic_DNA"/>
</dbReference>
<dbReference type="InterPro" id="IPR021412">
    <property type="entry name" value="DUF3052"/>
</dbReference>
<evidence type="ECO:0008006" key="3">
    <source>
        <dbReference type="Google" id="ProtNLM"/>
    </source>
</evidence>
<dbReference type="Pfam" id="PF11253">
    <property type="entry name" value="DUF3052"/>
    <property type="match status" value="1"/>
</dbReference>
<protein>
    <recommendedName>
        <fullName evidence="3">DUF3052 domain-containing protein</fullName>
    </recommendedName>
</protein>
<organism evidence="1 2">
    <name type="scientific">Corynebacterium occultum</name>
    <dbReference type="NCBI Taxonomy" id="2675219"/>
    <lineage>
        <taxon>Bacteria</taxon>
        <taxon>Bacillati</taxon>
        <taxon>Actinomycetota</taxon>
        <taxon>Actinomycetes</taxon>
        <taxon>Mycobacteriales</taxon>
        <taxon>Corynebacteriaceae</taxon>
        <taxon>Corynebacterium</taxon>
    </lineage>
</organism>
<dbReference type="RefSeq" id="WP_156231329.1">
    <property type="nucleotide sequence ID" value="NZ_CP046455.1"/>
</dbReference>
<dbReference type="Proteomes" id="UP000424462">
    <property type="component" value="Chromosome"/>
</dbReference>
<evidence type="ECO:0000313" key="1">
    <source>
        <dbReference type="EMBL" id="QGU07896.1"/>
    </source>
</evidence>
<proteinExistence type="predicted"/>
<accession>A0A6B8WAN0</accession>
<reference evidence="1 2" key="1">
    <citation type="submission" date="2019-11" db="EMBL/GenBank/DDBJ databases">
        <title>Complete genome sequence of Corynebacterium kalinowskii 1959, a novel Corynebacterium species isolated from soil of a small paddock in Vilsendorf, Germany.</title>
        <authorList>
            <person name="Schaffert L."/>
            <person name="Ruwe M."/>
            <person name="Milse J."/>
            <person name="Hanuschka K."/>
            <person name="Ortseifen V."/>
            <person name="Droste J."/>
            <person name="Brandt D."/>
            <person name="Schlueter L."/>
            <person name="Kutter Y."/>
            <person name="Vinke S."/>
            <person name="Viehoefer P."/>
            <person name="Jacob L."/>
            <person name="Luebke N.-C."/>
            <person name="Schulte-Berndt E."/>
            <person name="Hain C."/>
            <person name="Linder M."/>
            <person name="Schmidt P."/>
            <person name="Wollenschlaeger L."/>
            <person name="Luttermann T."/>
            <person name="Thieme E."/>
            <person name="Hassa J."/>
            <person name="Haak M."/>
            <person name="Wittchen M."/>
            <person name="Mentz A."/>
            <person name="Persicke M."/>
            <person name="Busche T."/>
            <person name="Ruckert C."/>
        </authorList>
    </citation>
    <scope>NUCLEOTIDE SEQUENCE [LARGE SCALE GENOMIC DNA]</scope>
    <source>
        <strain evidence="1 2">2039</strain>
    </source>
</reference>